<protein>
    <submittedName>
        <fullName evidence="10">Protein kinase domain-containing protein</fullName>
    </submittedName>
</protein>
<evidence type="ECO:0000256" key="1">
    <source>
        <dbReference type="ARBA" id="ARBA00022527"/>
    </source>
</evidence>
<evidence type="ECO:0000313" key="11">
    <source>
        <dbReference type="Proteomes" id="UP000485058"/>
    </source>
</evidence>
<dbReference type="InterPro" id="IPR030616">
    <property type="entry name" value="Aur-like"/>
</dbReference>
<accession>A0A699ZU55</accession>
<keyword evidence="5 7" id="KW-0067">ATP-binding</keyword>
<dbReference type="SMART" id="SM00220">
    <property type="entry name" value="S_TKc"/>
    <property type="match status" value="1"/>
</dbReference>
<evidence type="ECO:0000259" key="9">
    <source>
        <dbReference type="PROSITE" id="PS50011"/>
    </source>
</evidence>
<dbReference type="PANTHER" id="PTHR24350">
    <property type="entry name" value="SERINE/THREONINE-PROTEIN KINASE IAL-RELATED"/>
    <property type="match status" value="1"/>
</dbReference>
<evidence type="ECO:0000256" key="8">
    <source>
        <dbReference type="PIRSR" id="PIRSR630616-3"/>
    </source>
</evidence>
<feature type="binding site" evidence="7">
    <location>
        <position position="153"/>
    </location>
    <ligand>
        <name>ATP</name>
        <dbReference type="ChEBI" id="CHEBI:30616"/>
    </ligand>
</feature>
<dbReference type="Pfam" id="PF00069">
    <property type="entry name" value="Pkinase"/>
    <property type="match status" value="1"/>
</dbReference>
<feature type="non-terminal residue" evidence="10">
    <location>
        <position position="175"/>
    </location>
</feature>
<comment type="caution">
    <text evidence="10">The sequence shown here is derived from an EMBL/GenBank/DDBJ whole genome shotgun (WGS) entry which is preliminary data.</text>
</comment>
<dbReference type="InterPro" id="IPR008271">
    <property type="entry name" value="Ser/Thr_kinase_AS"/>
</dbReference>
<feature type="active site" description="Proton acceptor" evidence="6">
    <location>
        <position position="135"/>
    </location>
</feature>
<dbReference type="SUPFAM" id="SSF56112">
    <property type="entry name" value="Protein kinase-like (PK-like)"/>
    <property type="match status" value="1"/>
</dbReference>
<dbReference type="InterPro" id="IPR011009">
    <property type="entry name" value="Kinase-like_dom_sf"/>
</dbReference>
<dbReference type="AlphaFoldDB" id="A0A699ZU55"/>
<evidence type="ECO:0000313" key="10">
    <source>
        <dbReference type="EMBL" id="GFH26233.1"/>
    </source>
</evidence>
<proteinExistence type="predicted"/>
<dbReference type="GO" id="GO:0004674">
    <property type="term" value="F:protein serine/threonine kinase activity"/>
    <property type="evidence" value="ECO:0007669"/>
    <property type="project" value="UniProtKB-KW"/>
</dbReference>
<dbReference type="Gene3D" id="1.10.510.10">
    <property type="entry name" value="Transferase(Phosphotransferase) domain 1"/>
    <property type="match status" value="1"/>
</dbReference>
<keyword evidence="11" id="KW-1185">Reference proteome</keyword>
<dbReference type="PROSITE" id="PS00108">
    <property type="entry name" value="PROTEIN_KINASE_ST"/>
    <property type="match status" value="1"/>
</dbReference>
<evidence type="ECO:0000256" key="2">
    <source>
        <dbReference type="ARBA" id="ARBA00022679"/>
    </source>
</evidence>
<organism evidence="10 11">
    <name type="scientific">Haematococcus lacustris</name>
    <name type="common">Green alga</name>
    <name type="synonym">Haematococcus pluvialis</name>
    <dbReference type="NCBI Taxonomy" id="44745"/>
    <lineage>
        <taxon>Eukaryota</taxon>
        <taxon>Viridiplantae</taxon>
        <taxon>Chlorophyta</taxon>
        <taxon>core chlorophytes</taxon>
        <taxon>Chlorophyceae</taxon>
        <taxon>CS clade</taxon>
        <taxon>Chlamydomonadales</taxon>
        <taxon>Haematococcaceae</taxon>
        <taxon>Haematococcus</taxon>
    </lineage>
</organism>
<dbReference type="Proteomes" id="UP000485058">
    <property type="component" value="Unassembled WGS sequence"/>
</dbReference>
<feature type="binding site" evidence="7">
    <location>
        <position position="40"/>
    </location>
    <ligand>
        <name>ATP</name>
        <dbReference type="ChEBI" id="CHEBI:30616"/>
    </ligand>
</feature>
<evidence type="ECO:0000256" key="5">
    <source>
        <dbReference type="ARBA" id="ARBA00022840"/>
    </source>
</evidence>
<evidence type="ECO:0000256" key="7">
    <source>
        <dbReference type="PIRSR" id="PIRSR630616-2"/>
    </source>
</evidence>
<name>A0A699ZU55_HAELA</name>
<feature type="binding site" evidence="7">
    <location>
        <begin position="88"/>
        <end position="90"/>
    </location>
    <ligand>
        <name>ATP</name>
        <dbReference type="ChEBI" id="CHEBI:30616"/>
    </ligand>
</feature>
<feature type="cross-link" description="Glycyl lysine isopeptide (Lys-Gly) (interchain with G-Cter in SUMO2)" evidence="8">
    <location>
        <position position="137"/>
    </location>
</feature>
<sequence length="175" mass="20282">MQRTHWCLADYVIRDKLYTGYASTVFKAQCKRSGEVVVLKVYTLPAVCDLYKYQIYREVHVHAQLRHANIVLLLAAFQEGDKVVIVQEYADGCDLFTLLHKYGGRLSERLAVQMVLEPFLRVLNYLHLRGIIHRDIKPENIMFTKNMVLKLGDFGLAIDMREERAVTRAGTLDYM</sequence>
<feature type="domain" description="Protein kinase" evidence="9">
    <location>
        <begin position="11"/>
        <end position="175"/>
    </location>
</feature>
<dbReference type="PROSITE" id="PS50011">
    <property type="entry name" value="PROTEIN_KINASE_DOM"/>
    <property type="match status" value="1"/>
</dbReference>
<keyword evidence="3 7" id="KW-0547">Nucleotide-binding</keyword>
<keyword evidence="1" id="KW-0723">Serine/threonine-protein kinase</keyword>
<keyword evidence="4 10" id="KW-0418">Kinase</keyword>
<reference evidence="10 11" key="1">
    <citation type="submission" date="2020-02" db="EMBL/GenBank/DDBJ databases">
        <title>Draft genome sequence of Haematococcus lacustris strain NIES-144.</title>
        <authorList>
            <person name="Morimoto D."/>
            <person name="Nakagawa S."/>
            <person name="Yoshida T."/>
            <person name="Sawayama S."/>
        </authorList>
    </citation>
    <scope>NUCLEOTIDE SEQUENCE [LARGE SCALE GENOMIC DNA]</scope>
    <source>
        <strain evidence="10 11">NIES-144</strain>
    </source>
</reference>
<evidence type="ECO:0000256" key="6">
    <source>
        <dbReference type="PIRSR" id="PIRSR630616-1"/>
    </source>
</evidence>
<feature type="non-terminal residue" evidence="10">
    <location>
        <position position="1"/>
    </location>
</feature>
<dbReference type="EMBL" id="BLLF01003064">
    <property type="protein sequence ID" value="GFH26233.1"/>
    <property type="molecule type" value="Genomic_DNA"/>
</dbReference>
<keyword evidence="2" id="KW-0808">Transferase</keyword>
<feature type="binding site" evidence="7">
    <location>
        <begin position="139"/>
        <end position="140"/>
    </location>
    <ligand>
        <name>ATP</name>
        <dbReference type="ChEBI" id="CHEBI:30616"/>
    </ligand>
</feature>
<evidence type="ECO:0000256" key="4">
    <source>
        <dbReference type="ARBA" id="ARBA00022777"/>
    </source>
</evidence>
<dbReference type="GO" id="GO:0005524">
    <property type="term" value="F:ATP binding"/>
    <property type="evidence" value="ECO:0007669"/>
    <property type="project" value="UniProtKB-KW"/>
</dbReference>
<dbReference type="InterPro" id="IPR000719">
    <property type="entry name" value="Prot_kinase_dom"/>
</dbReference>
<gene>
    <name evidence="10" type="ORF">HaLaN_24345</name>
</gene>
<evidence type="ECO:0000256" key="3">
    <source>
        <dbReference type="ARBA" id="ARBA00022741"/>
    </source>
</evidence>